<sequence>MLYHYHETSNSTYCIKVVYTVIVHVYTISSDKSYSQSQKFEPEHELSGCQTPCARLALKIRGKRGLRVLPKPYSTKKMNEVKSHCWNPNVHVNVAKRKRPSAFYRQLILFLLSKTDN</sequence>
<keyword evidence="2" id="KW-1185">Reference proteome</keyword>
<name>A0A5N5GQF2_9ROSA</name>
<evidence type="ECO:0000313" key="2">
    <source>
        <dbReference type="Proteomes" id="UP000327157"/>
    </source>
</evidence>
<proteinExistence type="predicted"/>
<gene>
    <name evidence="1" type="ORF">D8674_013367</name>
</gene>
<reference evidence="1 2" key="1">
    <citation type="submission" date="2019-09" db="EMBL/GenBank/DDBJ databases">
        <authorList>
            <person name="Ou C."/>
        </authorList>
    </citation>
    <scope>NUCLEOTIDE SEQUENCE [LARGE SCALE GENOMIC DNA]</scope>
    <source>
        <strain evidence="1">S2</strain>
        <tissue evidence="1">Leaf</tissue>
    </source>
</reference>
<dbReference type="AlphaFoldDB" id="A0A5N5GQF2"/>
<reference evidence="1 2" key="3">
    <citation type="submission" date="2019-11" db="EMBL/GenBank/DDBJ databases">
        <title>A de novo genome assembly of a pear dwarfing rootstock.</title>
        <authorList>
            <person name="Wang F."/>
            <person name="Wang J."/>
            <person name="Li S."/>
            <person name="Zhang Y."/>
            <person name="Fang M."/>
            <person name="Ma L."/>
            <person name="Zhao Y."/>
            <person name="Jiang S."/>
        </authorList>
    </citation>
    <scope>NUCLEOTIDE SEQUENCE [LARGE SCALE GENOMIC DNA]</scope>
    <source>
        <strain evidence="1">S2</strain>
        <tissue evidence="1">Leaf</tissue>
    </source>
</reference>
<dbReference type="Proteomes" id="UP000327157">
    <property type="component" value="Chromosome 15"/>
</dbReference>
<comment type="caution">
    <text evidence="1">The sequence shown here is derived from an EMBL/GenBank/DDBJ whole genome shotgun (WGS) entry which is preliminary data.</text>
</comment>
<accession>A0A5N5GQF2</accession>
<organism evidence="1 2">
    <name type="scientific">Pyrus ussuriensis x Pyrus communis</name>
    <dbReference type="NCBI Taxonomy" id="2448454"/>
    <lineage>
        <taxon>Eukaryota</taxon>
        <taxon>Viridiplantae</taxon>
        <taxon>Streptophyta</taxon>
        <taxon>Embryophyta</taxon>
        <taxon>Tracheophyta</taxon>
        <taxon>Spermatophyta</taxon>
        <taxon>Magnoliopsida</taxon>
        <taxon>eudicotyledons</taxon>
        <taxon>Gunneridae</taxon>
        <taxon>Pentapetalae</taxon>
        <taxon>rosids</taxon>
        <taxon>fabids</taxon>
        <taxon>Rosales</taxon>
        <taxon>Rosaceae</taxon>
        <taxon>Amygdaloideae</taxon>
        <taxon>Maleae</taxon>
        <taxon>Pyrus</taxon>
    </lineage>
</organism>
<evidence type="ECO:0000313" key="1">
    <source>
        <dbReference type="EMBL" id="KAB2617498.1"/>
    </source>
</evidence>
<dbReference type="EMBL" id="SMOL01000401">
    <property type="protein sequence ID" value="KAB2617498.1"/>
    <property type="molecule type" value="Genomic_DNA"/>
</dbReference>
<reference evidence="2" key="2">
    <citation type="submission" date="2019-10" db="EMBL/GenBank/DDBJ databases">
        <title>A de novo genome assembly of a pear dwarfing rootstock.</title>
        <authorList>
            <person name="Wang F."/>
            <person name="Wang J."/>
            <person name="Li S."/>
            <person name="Zhang Y."/>
            <person name="Fang M."/>
            <person name="Ma L."/>
            <person name="Zhao Y."/>
            <person name="Jiang S."/>
        </authorList>
    </citation>
    <scope>NUCLEOTIDE SEQUENCE [LARGE SCALE GENOMIC DNA]</scope>
</reference>
<protein>
    <submittedName>
        <fullName evidence="1">Uncharacterized protein</fullName>
    </submittedName>
</protein>